<comment type="similarity">
    <text evidence="4">Belongs to the ATG27 family.</text>
</comment>
<evidence type="ECO:0000256" key="12">
    <source>
        <dbReference type="ARBA" id="ARBA00023136"/>
    </source>
</evidence>
<feature type="signal peptide" evidence="17">
    <location>
        <begin position="1"/>
        <end position="19"/>
    </location>
</feature>
<keyword evidence="6 16" id="KW-0812">Transmembrane</keyword>
<dbReference type="PROSITE" id="PS51914">
    <property type="entry name" value="MRH"/>
    <property type="match status" value="1"/>
</dbReference>
<evidence type="ECO:0000256" key="8">
    <source>
        <dbReference type="ARBA" id="ARBA00022989"/>
    </source>
</evidence>
<feature type="domain" description="MRH" evidence="18">
    <location>
        <begin position="31"/>
        <end position="216"/>
    </location>
</feature>
<dbReference type="AlphaFoldDB" id="A0A165CHI5"/>
<dbReference type="GO" id="GO:0031966">
    <property type="term" value="C:mitochondrial membrane"/>
    <property type="evidence" value="ECO:0007669"/>
    <property type="project" value="UniProtKB-SubCell"/>
</dbReference>
<dbReference type="InterPro" id="IPR044865">
    <property type="entry name" value="MRH_dom"/>
</dbReference>
<evidence type="ECO:0000256" key="9">
    <source>
        <dbReference type="ARBA" id="ARBA00023006"/>
    </source>
</evidence>
<evidence type="ECO:0000256" key="14">
    <source>
        <dbReference type="ARBA" id="ARBA00023329"/>
    </source>
</evidence>
<keyword evidence="8 16" id="KW-1133">Transmembrane helix</keyword>
<dbReference type="Proteomes" id="UP000076871">
    <property type="component" value="Unassembled WGS sequence"/>
</dbReference>
<evidence type="ECO:0000256" key="13">
    <source>
        <dbReference type="ARBA" id="ARBA00023157"/>
    </source>
</evidence>
<organism evidence="19 20">
    <name type="scientific">Laetiporus sulphureus 93-53</name>
    <dbReference type="NCBI Taxonomy" id="1314785"/>
    <lineage>
        <taxon>Eukaryota</taxon>
        <taxon>Fungi</taxon>
        <taxon>Dikarya</taxon>
        <taxon>Basidiomycota</taxon>
        <taxon>Agaricomycotina</taxon>
        <taxon>Agaricomycetes</taxon>
        <taxon>Polyporales</taxon>
        <taxon>Laetiporus</taxon>
    </lineage>
</organism>
<protein>
    <recommendedName>
        <fullName evidence="5">Autophagy-related protein 27</fullName>
    </recommendedName>
</protein>
<evidence type="ECO:0000256" key="11">
    <source>
        <dbReference type="ARBA" id="ARBA00023128"/>
    </source>
</evidence>
<sequence>MHGIAIAFSLSLLASLVAAVAVEEPVGVLAKQCDFTLGGRRFDMCPVFEGKDRGWTVSREQQTPPTITKTEYRISFQGPLKRNRKIASYEQCPDGTWICKTVTNTRPKHDGEEPRVLQVISVAGELSISDDESGSGASEYVPGLNITAKLVPADTETKHDILHLHLHGGYYTRLQQKADFQFICDHNAEEPTSPTIGWDWRGTHTFEWRTKHACGQAMSAPPPNEPVSPTQPPPDDDAPPKDVEDDDTPGEKKLLDPGFFGGRSRRSVVTMFASASLICAIVFLVYFPPRRLRRFLTSYVKAHPRVMRSHVGERVLVRWAREDFAIGPGEEDVMINAEAAALAEQIPLKPAPRRPVVSNYQYGSAI</sequence>
<feature type="chain" id="PRO_5007856011" description="Autophagy-related protein 27" evidence="17">
    <location>
        <begin position="20"/>
        <end position="366"/>
    </location>
</feature>
<feature type="compositionally biased region" description="Pro residues" evidence="15">
    <location>
        <begin position="220"/>
        <end position="233"/>
    </location>
</feature>
<dbReference type="OrthoDB" id="29460at2759"/>
<evidence type="ECO:0000256" key="3">
    <source>
        <dbReference type="ARBA" id="ARBA00004614"/>
    </source>
</evidence>
<feature type="region of interest" description="Disordered" evidence="15">
    <location>
        <begin position="215"/>
        <end position="258"/>
    </location>
</feature>
<dbReference type="InterPro" id="IPR009011">
    <property type="entry name" value="Man6P_isomerase_rcpt-bd_dom_sf"/>
</dbReference>
<keyword evidence="12 16" id="KW-0472">Membrane</keyword>
<dbReference type="GO" id="GO:0006914">
    <property type="term" value="P:autophagy"/>
    <property type="evidence" value="ECO:0007669"/>
    <property type="project" value="UniProtKB-KW"/>
</dbReference>
<keyword evidence="14" id="KW-0968">Cytoplasmic vesicle</keyword>
<keyword evidence="10" id="KW-0333">Golgi apparatus</keyword>
<dbReference type="Gene3D" id="2.70.130.10">
    <property type="entry name" value="Mannose-6-phosphate receptor binding domain"/>
    <property type="match status" value="1"/>
</dbReference>
<dbReference type="RefSeq" id="XP_040760564.1">
    <property type="nucleotide sequence ID" value="XM_040909712.1"/>
</dbReference>
<evidence type="ECO:0000256" key="15">
    <source>
        <dbReference type="SAM" id="MobiDB-lite"/>
    </source>
</evidence>
<gene>
    <name evidence="19" type="ORF">LAESUDRAFT_729791</name>
</gene>
<dbReference type="GO" id="GO:0000139">
    <property type="term" value="C:Golgi membrane"/>
    <property type="evidence" value="ECO:0007669"/>
    <property type="project" value="UniProtKB-SubCell"/>
</dbReference>
<evidence type="ECO:0000259" key="18">
    <source>
        <dbReference type="PROSITE" id="PS51914"/>
    </source>
</evidence>
<evidence type="ECO:0000256" key="5">
    <source>
        <dbReference type="ARBA" id="ARBA00013776"/>
    </source>
</evidence>
<keyword evidence="7 17" id="KW-0732">Signal</keyword>
<dbReference type="GeneID" id="63826741"/>
<dbReference type="Pfam" id="PF09451">
    <property type="entry name" value="ATG27"/>
    <property type="match status" value="1"/>
</dbReference>
<dbReference type="EMBL" id="KV427649">
    <property type="protein sequence ID" value="KZT02824.1"/>
    <property type="molecule type" value="Genomic_DNA"/>
</dbReference>
<accession>A0A165CHI5</accession>
<evidence type="ECO:0000256" key="7">
    <source>
        <dbReference type="ARBA" id="ARBA00022729"/>
    </source>
</evidence>
<keyword evidence="13" id="KW-1015">Disulfide bond</keyword>
<name>A0A165CHI5_9APHY</name>
<evidence type="ECO:0000256" key="16">
    <source>
        <dbReference type="SAM" id="Phobius"/>
    </source>
</evidence>
<evidence type="ECO:0000256" key="1">
    <source>
        <dbReference type="ARBA" id="ARBA00004304"/>
    </source>
</evidence>
<evidence type="ECO:0000256" key="2">
    <source>
        <dbReference type="ARBA" id="ARBA00004358"/>
    </source>
</evidence>
<evidence type="ECO:0000256" key="17">
    <source>
        <dbReference type="SAM" id="SignalP"/>
    </source>
</evidence>
<reference evidence="19 20" key="1">
    <citation type="journal article" date="2016" name="Mol. Biol. Evol.">
        <title>Comparative Genomics of Early-Diverging Mushroom-Forming Fungi Provides Insights into the Origins of Lignocellulose Decay Capabilities.</title>
        <authorList>
            <person name="Nagy L.G."/>
            <person name="Riley R."/>
            <person name="Tritt A."/>
            <person name="Adam C."/>
            <person name="Daum C."/>
            <person name="Floudas D."/>
            <person name="Sun H."/>
            <person name="Yadav J.S."/>
            <person name="Pangilinan J."/>
            <person name="Larsson K.H."/>
            <person name="Matsuura K."/>
            <person name="Barry K."/>
            <person name="Labutti K."/>
            <person name="Kuo R."/>
            <person name="Ohm R.A."/>
            <person name="Bhattacharya S.S."/>
            <person name="Shirouzu T."/>
            <person name="Yoshinaga Y."/>
            <person name="Martin F.M."/>
            <person name="Grigoriev I.V."/>
            <person name="Hibbett D.S."/>
        </authorList>
    </citation>
    <scope>NUCLEOTIDE SEQUENCE [LARGE SCALE GENOMIC DNA]</scope>
    <source>
        <strain evidence="19 20">93-53</strain>
    </source>
</reference>
<keyword evidence="9" id="KW-0072">Autophagy</keyword>
<evidence type="ECO:0000313" key="20">
    <source>
        <dbReference type="Proteomes" id="UP000076871"/>
    </source>
</evidence>
<evidence type="ECO:0000256" key="4">
    <source>
        <dbReference type="ARBA" id="ARBA00005363"/>
    </source>
</evidence>
<evidence type="ECO:0000256" key="6">
    <source>
        <dbReference type="ARBA" id="ARBA00022692"/>
    </source>
</evidence>
<keyword evidence="20" id="KW-1185">Reference proteome</keyword>
<dbReference type="InterPro" id="IPR018939">
    <property type="entry name" value="Autophagy-rel_prot_27"/>
</dbReference>
<dbReference type="SUPFAM" id="SSF50911">
    <property type="entry name" value="Mannose 6-phosphate receptor domain"/>
    <property type="match status" value="1"/>
</dbReference>
<dbReference type="InParanoid" id="A0A165CHI5"/>
<feature type="transmembrane region" description="Helical" evidence="16">
    <location>
        <begin position="268"/>
        <end position="287"/>
    </location>
</feature>
<dbReference type="GO" id="GO:0030659">
    <property type="term" value="C:cytoplasmic vesicle membrane"/>
    <property type="evidence" value="ECO:0007669"/>
    <property type="project" value="UniProtKB-SubCell"/>
</dbReference>
<evidence type="ECO:0000313" key="19">
    <source>
        <dbReference type="EMBL" id="KZT02824.1"/>
    </source>
</evidence>
<keyword evidence="11" id="KW-0496">Mitochondrion</keyword>
<evidence type="ECO:0000256" key="10">
    <source>
        <dbReference type="ARBA" id="ARBA00023034"/>
    </source>
</evidence>
<comment type="subcellular location">
    <subcellularLocation>
        <location evidence="2">Cytoplasmic vesicle membrane</location>
        <topology evidence="2">Single-pass type I membrane protein</topology>
    </subcellularLocation>
    <subcellularLocation>
        <location evidence="3">Golgi apparatus membrane</location>
        <topology evidence="3">Single-pass type I membrane protein</topology>
    </subcellularLocation>
    <subcellularLocation>
        <location evidence="1">Mitochondrion membrane</location>
        <topology evidence="1">Single-pass membrane protein</topology>
    </subcellularLocation>
</comment>
<proteinExistence type="inferred from homology"/>